<evidence type="ECO:0000256" key="4">
    <source>
        <dbReference type="ARBA" id="ARBA00022679"/>
    </source>
</evidence>
<proteinExistence type="inferred from homology"/>
<keyword evidence="4" id="KW-0808">Transferase</keyword>
<dbReference type="Pfam" id="PF04042">
    <property type="entry name" value="DNA_pol_E_B"/>
    <property type="match status" value="1"/>
</dbReference>
<dbReference type="Pfam" id="PF18018">
    <property type="entry name" value="DNA_pol_D_N"/>
    <property type="match status" value="1"/>
</dbReference>
<dbReference type="PANTHER" id="PTHR10416:SF0">
    <property type="entry name" value="DNA POLYMERASE DELTA SUBUNIT 2"/>
    <property type="match status" value="1"/>
</dbReference>
<gene>
    <name evidence="12" type="ORF">DAKH74_006220</name>
</gene>
<keyword evidence="5" id="KW-0548">Nucleotidyltransferase</keyword>
<evidence type="ECO:0000313" key="13">
    <source>
        <dbReference type="Proteomes" id="UP001377567"/>
    </source>
</evidence>
<evidence type="ECO:0000256" key="2">
    <source>
        <dbReference type="ARBA" id="ARBA00006035"/>
    </source>
</evidence>
<protein>
    <recommendedName>
        <fullName evidence="3">DNA-directed DNA polymerase</fullName>
        <ecNumber evidence="3">2.7.7.7</ecNumber>
    </recommendedName>
</protein>
<reference evidence="12 13" key="1">
    <citation type="journal article" date="2023" name="Elife">
        <title>Identification of key yeast species and microbe-microbe interactions impacting larval growth of Drosophila in the wild.</title>
        <authorList>
            <person name="Mure A."/>
            <person name="Sugiura Y."/>
            <person name="Maeda R."/>
            <person name="Honda K."/>
            <person name="Sakurai N."/>
            <person name="Takahashi Y."/>
            <person name="Watada M."/>
            <person name="Katoh T."/>
            <person name="Gotoh A."/>
            <person name="Gotoh Y."/>
            <person name="Taniguchi I."/>
            <person name="Nakamura K."/>
            <person name="Hayashi T."/>
            <person name="Katayama T."/>
            <person name="Uemura T."/>
            <person name="Hattori Y."/>
        </authorList>
    </citation>
    <scope>NUCLEOTIDE SEQUENCE [LARGE SCALE GENOMIC DNA]</scope>
    <source>
        <strain evidence="12 13">KH-74</strain>
    </source>
</reference>
<dbReference type="GO" id="GO:0006281">
    <property type="term" value="P:DNA repair"/>
    <property type="evidence" value="ECO:0007669"/>
    <property type="project" value="UniProtKB-ARBA"/>
</dbReference>
<sequence>MDNLLQKFNESREDDPVPIARPTVHETTGSKNRFELAYGSRDYDAQFYHIYQNRLNVLRERVEIECQKKWDHGFQLNGKTVVKKQKVLDIQGNEPCWCVGTVYCEMKYKPNILEDVIHDTFGAPELVKSYTDPEGSDEIMLEDESGRVLLVGDFLGTTPLISGMVVGLLGMEADAGAFQVLDICYPAPIPQKSLPDIKTESDDAEYVAFVSGINVNTTSPDRVLKLKLLQEYLMGDLSTDSKLSKIGKLIICGNSIEFNLRDRNVEKTIKCLEDFGDFLANTLQTIPIDIMPGATDPSDKTLPQQPLNKALFKESLRPYFNSVNKEILNLVTNPYNFTLNGLEVLVTSGQNIDDIMKYIVPSQEKETSESPDADVDMDTKEFPVDSLDHRLDLMECTMRWQNIIPTAPDTIGCYPYKTDDPFILEEWPHIYAVGNQPEYGSRDIEMYGKTNIKLISVPTFSTTGQLVLLNLKDMTTSVVNIEL</sequence>
<evidence type="ECO:0000256" key="7">
    <source>
        <dbReference type="ARBA" id="ARBA00022932"/>
    </source>
</evidence>
<comment type="similarity">
    <text evidence="2">Belongs to the DNA polymerase delta/II small subunit family.</text>
</comment>
<dbReference type="FunFam" id="2.40.50.430:FF:000002">
    <property type="entry name" value="DNA polymerase delta subunit"/>
    <property type="match status" value="1"/>
</dbReference>
<evidence type="ECO:0000259" key="10">
    <source>
        <dbReference type="Pfam" id="PF04042"/>
    </source>
</evidence>
<dbReference type="GO" id="GO:0043625">
    <property type="term" value="C:delta DNA polymerase complex"/>
    <property type="evidence" value="ECO:0007669"/>
    <property type="project" value="TreeGrafter"/>
</dbReference>
<keyword evidence="7 12" id="KW-0239">DNA-directed DNA polymerase</keyword>
<organism evidence="12 13">
    <name type="scientific">Maudiozyma humilis</name>
    <name type="common">Sour dough yeast</name>
    <name type="synonym">Kazachstania humilis</name>
    <dbReference type="NCBI Taxonomy" id="51915"/>
    <lineage>
        <taxon>Eukaryota</taxon>
        <taxon>Fungi</taxon>
        <taxon>Dikarya</taxon>
        <taxon>Ascomycota</taxon>
        <taxon>Saccharomycotina</taxon>
        <taxon>Saccharomycetes</taxon>
        <taxon>Saccharomycetales</taxon>
        <taxon>Saccharomycetaceae</taxon>
        <taxon>Maudiozyma</taxon>
    </lineage>
</organism>
<dbReference type="GO" id="GO:0006273">
    <property type="term" value="P:lagging strand elongation"/>
    <property type="evidence" value="ECO:0007669"/>
    <property type="project" value="UniProtKB-ARBA"/>
</dbReference>
<dbReference type="AlphaFoldDB" id="A0AAV5RS67"/>
<dbReference type="Gene3D" id="2.40.50.430">
    <property type="match status" value="1"/>
</dbReference>
<evidence type="ECO:0000256" key="8">
    <source>
        <dbReference type="ARBA" id="ARBA00023242"/>
    </source>
</evidence>
<dbReference type="EC" id="2.7.7.7" evidence="3"/>
<evidence type="ECO:0000256" key="1">
    <source>
        <dbReference type="ARBA" id="ARBA00004123"/>
    </source>
</evidence>
<comment type="catalytic activity">
    <reaction evidence="9">
        <text>DNA(n) + a 2'-deoxyribonucleoside 5'-triphosphate = DNA(n+1) + diphosphate</text>
        <dbReference type="Rhea" id="RHEA:22508"/>
        <dbReference type="Rhea" id="RHEA-COMP:17339"/>
        <dbReference type="Rhea" id="RHEA-COMP:17340"/>
        <dbReference type="ChEBI" id="CHEBI:33019"/>
        <dbReference type="ChEBI" id="CHEBI:61560"/>
        <dbReference type="ChEBI" id="CHEBI:173112"/>
        <dbReference type="EC" id="2.7.7.7"/>
    </reaction>
</comment>
<comment type="caution">
    <text evidence="12">The sequence shown here is derived from an EMBL/GenBank/DDBJ whole genome shotgun (WGS) entry which is preliminary data.</text>
</comment>
<dbReference type="InterPro" id="IPR040663">
    <property type="entry name" value="DNA_pol_D_N"/>
</dbReference>
<feature type="domain" description="DNA polymerase delta subunit OB-fold" evidence="11">
    <location>
        <begin position="46"/>
        <end position="183"/>
    </location>
</feature>
<dbReference type="Gene3D" id="3.60.21.50">
    <property type="match status" value="1"/>
</dbReference>
<dbReference type="Proteomes" id="UP001377567">
    <property type="component" value="Unassembled WGS sequence"/>
</dbReference>
<evidence type="ECO:0000256" key="5">
    <source>
        <dbReference type="ARBA" id="ARBA00022695"/>
    </source>
</evidence>
<keyword evidence="6" id="KW-0235">DNA replication</keyword>
<keyword evidence="13" id="KW-1185">Reference proteome</keyword>
<name>A0AAV5RS67_MAUHU</name>
<dbReference type="PANTHER" id="PTHR10416">
    <property type="entry name" value="DNA POLYMERASE DELTA SUBUNIT 2"/>
    <property type="match status" value="1"/>
</dbReference>
<feature type="domain" description="DNA polymerase alpha/delta/epsilon subunit B" evidence="10">
    <location>
        <begin position="207"/>
        <end position="439"/>
    </location>
</feature>
<keyword evidence="8" id="KW-0539">Nucleus</keyword>
<evidence type="ECO:0000256" key="9">
    <source>
        <dbReference type="ARBA" id="ARBA00049244"/>
    </source>
</evidence>
<evidence type="ECO:0000313" key="12">
    <source>
        <dbReference type="EMBL" id="GMM54006.1"/>
    </source>
</evidence>
<evidence type="ECO:0000256" key="6">
    <source>
        <dbReference type="ARBA" id="ARBA00022705"/>
    </source>
</evidence>
<dbReference type="InterPro" id="IPR007185">
    <property type="entry name" value="DNA_pol_a/d/e_bsu"/>
</dbReference>
<evidence type="ECO:0000259" key="11">
    <source>
        <dbReference type="Pfam" id="PF18018"/>
    </source>
</evidence>
<dbReference type="InterPro" id="IPR024826">
    <property type="entry name" value="DNA_pol_delta/II_ssu"/>
</dbReference>
<dbReference type="GO" id="GO:0003887">
    <property type="term" value="F:DNA-directed DNA polymerase activity"/>
    <property type="evidence" value="ECO:0007669"/>
    <property type="project" value="UniProtKB-KW"/>
</dbReference>
<comment type="subcellular location">
    <subcellularLocation>
        <location evidence="1">Nucleus</location>
    </subcellularLocation>
</comment>
<dbReference type="GO" id="GO:0003677">
    <property type="term" value="F:DNA binding"/>
    <property type="evidence" value="ECO:0007669"/>
    <property type="project" value="InterPro"/>
</dbReference>
<accession>A0AAV5RS67</accession>
<evidence type="ECO:0000256" key="3">
    <source>
        <dbReference type="ARBA" id="ARBA00012417"/>
    </source>
</evidence>
<dbReference type="EMBL" id="BTGD01000001">
    <property type="protein sequence ID" value="GMM54006.1"/>
    <property type="molecule type" value="Genomic_DNA"/>
</dbReference>